<feature type="domain" description="DUF559" evidence="1">
    <location>
        <begin position="61"/>
        <end position="120"/>
    </location>
</feature>
<dbReference type="RefSeq" id="WP_311832060.1">
    <property type="nucleotide sequence ID" value="NZ_JARPYR010000021.1"/>
</dbReference>
<evidence type="ECO:0000313" key="2">
    <source>
        <dbReference type="EMBL" id="MDT2597395.1"/>
    </source>
</evidence>
<comment type="caution">
    <text evidence="2">The sequence shown here is derived from an EMBL/GenBank/DDBJ whole genome shotgun (WGS) entry which is preliminary data.</text>
</comment>
<name>A0ABU3ERA3_9ENTE</name>
<sequence>MNEIALSDDLKLLNNKINAFNKRGKFEYTDHENIFFSIFPHLERQVTFGTGSGGLEKWGTKKFTADFFDKENNIVYEIDGKSHARLYNQLVDELKKRFLLEKGIKTVRITNEQVMELAKKELERTKHFEKSFNFLF</sequence>
<accession>A0ABU3ERA3</accession>
<proteinExistence type="predicted"/>
<dbReference type="Proteomes" id="UP001256547">
    <property type="component" value="Unassembled WGS sequence"/>
</dbReference>
<keyword evidence="3" id="KW-1185">Reference proteome</keyword>
<dbReference type="Pfam" id="PF04480">
    <property type="entry name" value="DUF559"/>
    <property type="match status" value="1"/>
</dbReference>
<dbReference type="EMBL" id="JARPYR010000021">
    <property type="protein sequence ID" value="MDT2597395.1"/>
    <property type="molecule type" value="Genomic_DNA"/>
</dbReference>
<protein>
    <submittedName>
        <fullName evidence="2">DUF559 domain-containing protein</fullName>
    </submittedName>
</protein>
<reference evidence="2 3" key="1">
    <citation type="submission" date="2023-03" db="EMBL/GenBank/DDBJ databases">
        <authorList>
            <person name="Shen W."/>
            <person name="Cai J."/>
        </authorList>
    </citation>
    <scope>NUCLEOTIDE SEQUENCE [LARGE SCALE GENOMIC DNA]</scope>
    <source>
        <strain evidence="2 3">P72-2</strain>
    </source>
</reference>
<dbReference type="InterPro" id="IPR007569">
    <property type="entry name" value="DUF559"/>
</dbReference>
<organism evidence="2 3">
    <name type="scientific">Enterococcus dongliensis</name>
    <dbReference type="NCBI Taxonomy" id="2559925"/>
    <lineage>
        <taxon>Bacteria</taxon>
        <taxon>Bacillati</taxon>
        <taxon>Bacillota</taxon>
        <taxon>Bacilli</taxon>
        <taxon>Lactobacillales</taxon>
        <taxon>Enterococcaceae</taxon>
        <taxon>Enterococcus</taxon>
    </lineage>
</organism>
<evidence type="ECO:0000259" key="1">
    <source>
        <dbReference type="Pfam" id="PF04480"/>
    </source>
</evidence>
<evidence type="ECO:0000313" key="3">
    <source>
        <dbReference type="Proteomes" id="UP001256547"/>
    </source>
</evidence>
<gene>
    <name evidence="2" type="ORF">P7D39_10325</name>
</gene>
<dbReference type="Gene3D" id="3.40.960.10">
    <property type="entry name" value="VSR Endonuclease"/>
    <property type="match status" value="1"/>
</dbReference>